<evidence type="ECO:0000256" key="2">
    <source>
        <dbReference type="SAM" id="Phobius"/>
    </source>
</evidence>
<organism evidence="3 4">
    <name type="scientific">Dibothriocephalus latus</name>
    <name type="common">Fish tapeworm</name>
    <name type="synonym">Diphyllobothrium latum</name>
    <dbReference type="NCBI Taxonomy" id="60516"/>
    <lineage>
        <taxon>Eukaryota</taxon>
        <taxon>Metazoa</taxon>
        <taxon>Spiralia</taxon>
        <taxon>Lophotrochozoa</taxon>
        <taxon>Platyhelminthes</taxon>
        <taxon>Cestoda</taxon>
        <taxon>Eucestoda</taxon>
        <taxon>Diphyllobothriidea</taxon>
        <taxon>Diphyllobothriidae</taxon>
        <taxon>Dibothriocephalus</taxon>
    </lineage>
</organism>
<keyword evidence="2" id="KW-0472">Membrane</keyword>
<dbReference type="Proteomes" id="UP000281553">
    <property type="component" value="Unassembled WGS sequence"/>
</dbReference>
<feature type="transmembrane region" description="Helical" evidence="2">
    <location>
        <begin position="47"/>
        <end position="70"/>
    </location>
</feature>
<dbReference type="GO" id="GO:0043252">
    <property type="term" value="P:sodium-independent organic anion transport"/>
    <property type="evidence" value="ECO:0007669"/>
    <property type="project" value="TreeGrafter"/>
</dbReference>
<dbReference type="AlphaFoldDB" id="A0A3P6TD04"/>
<dbReference type="GO" id="GO:0015347">
    <property type="term" value="F:sodium-independent organic anion transmembrane transporter activity"/>
    <property type="evidence" value="ECO:0007669"/>
    <property type="project" value="TreeGrafter"/>
</dbReference>
<protein>
    <submittedName>
        <fullName evidence="3">Uncharacterized protein</fullName>
    </submittedName>
</protein>
<keyword evidence="1" id="KW-1015">Disulfide bond</keyword>
<gene>
    <name evidence="3" type="ORF">DILT_LOCUS3811</name>
</gene>
<dbReference type="EMBL" id="UYRU01044288">
    <property type="protein sequence ID" value="VDK86032.1"/>
    <property type="molecule type" value="Genomic_DNA"/>
</dbReference>
<sequence>MDHPEYVLGCPLSNIISPYTLPQGFAVSYYRDKDMPRCIGKLVRNKVYIVTCFCICCEMFVIIGFAGFLPKYLETEYQASKAQASMIAGELWCFCNVECTLIFLSVRALWHVWTPGLSYP</sequence>
<dbReference type="SUPFAM" id="SSF103473">
    <property type="entry name" value="MFS general substrate transporter"/>
    <property type="match status" value="1"/>
</dbReference>
<dbReference type="Pfam" id="PF03137">
    <property type="entry name" value="OATP"/>
    <property type="match status" value="1"/>
</dbReference>
<dbReference type="OrthoDB" id="5062115at2759"/>
<dbReference type="InterPro" id="IPR036259">
    <property type="entry name" value="MFS_trans_sf"/>
</dbReference>
<accession>A0A3P6TD04</accession>
<evidence type="ECO:0000313" key="4">
    <source>
        <dbReference type="Proteomes" id="UP000281553"/>
    </source>
</evidence>
<keyword evidence="2" id="KW-0812">Transmembrane</keyword>
<dbReference type="PANTHER" id="PTHR11388:SF142">
    <property type="entry name" value="SOLUTE CARRIER ORGANIC ANION TRANSPORTER FAMILY MEMBER 5A1"/>
    <property type="match status" value="1"/>
</dbReference>
<keyword evidence="2" id="KW-1133">Transmembrane helix</keyword>
<keyword evidence="4" id="KW-1185">Reference proteome</keyword>
<dbReference type="GO" id="GO:0016323">
    <property type="term" value="C:basolateral plasma membrane"/>
    <property type="evidence" value="ECO:0007669"/>
    <property type="project" value="TreeGrafter"/>
</dbReference>
<evidence type="ECO:0000256" key="1">
    <source>
        <dbReference type="ARBA" id="ARBA00023157"/>
    </source>
</evidence>
<name>A0A3P6TD04_DIBLA</name>
<reference evidence="3 4" key="1">
    <citation type="submission" date="2018-11" db="EMBL/GenBank/DDBJ databases">
        <authorList>
            <consortium name="Pathogen Informatics"/>
        </authorList>
    </citation>
    <scope>NUCLEOTIDE SEQUENCE [LARGE SCALE GENOMIC DNA]</scope>
</reference>
<feature type="transmembrane region" description="Helical" evidence="2">
    <location>
        <begin position="91"/>
        <end position="110"/>
    </location>
</feature>
<dbReference type="PANTHER" id="PTHR11388">
    <property type="entry name" value="ORGANIC ANION TRANSPORTER"/>
    <property type="match status" value="1"/>
</dbReference>
<proteinExistence type="predicted"/>
<dbReference type="InterPro" id="IPR004156">
    <property type="entry name" value="OATP"/>
</dbReference>
<evidence type="ECO:0000313" key="3">
    <source>
        <dbReference type="EMBL" id="VDK86032.1"/>
    </source>
</evidence>